<proteinExistence type="predicted"/>
<reference evidence="2" key="1">
    <citation type="journal article" date="2019" name="Int. J. Syst. Evol. Microbiol.">
        <title>The Global Catalogue of Microorganisms (GCM) 10K type strain sequencing project: providing services to taxonomists for standard genome sequencing and annotation.</title>
        <authorList>
            <consortium name="The Broad Institute Genomics Platform"/>
            <consortium name="The Broad Institute Genome Sequencing Center for Infectious Disease"/>
            <person name="Wu L."/>
            <person name="Ma J."/>
        </authorList>
    </citation>
    <scope>NUCLEOTIDE SEQUENCE [LARGE SCALE GENOMIC DNA]</scope>
    <source>
        <strain evidence="2">JCM 17656</strain>
    </source>
</reference>
<sequence>MGTEADLKLCGAALVDGRPLACAECGNTFSLEVHKRTLFEIAPAWVCCLACGHGGEHQGVTNGLVDAVLSGWVRRQKSGDRDTFTATWRGTVMSGQLLPTMDIYQAIGAAQAVRDGATPEVKRWWRGTKRQAKNKVKRSLRVARGRAQDTVDTAKAGALTAAWTLQTGGAGPTTRRRARRCTVKGCRRGMVTIRTRFHSTTGKTQKVQVPCGFCHRAERMTP</sequence>
<comment type="caution">
    <text evidence="1">The sequence shown here is derived from an EMBL/GenBank/DDBJ whole genome shotgun (WGS) entry which is preliminary data.</text>
</comment>
<name>A0ABP6Z3S5_9ACTN</name>
<protein>
    <submittedName>
        <fullName evidence="1">Uncharacterized protein</fullName>
    </submittedName>
</protein>
<gene>
    <name evidence="1" type="ORF">GCM10022295_90670</name>
</gene>
<dbReference type="EMBL" id="BAABCE010000037">
    <property type="protein sequence ID" value="GAA3595284.1"/>
    <property type="molecule type" value="Genomic_DNA"/>
</dbReference>
<organism evidence="1 2">
    <name type="scientific">Streptomyces osmaniensis</name>
    <dbReference type="NCBI Taxonomy" id="593134"/>
    <lineage>
        <taxon>Bacteria</taxon>
        <taxon>Bacillati</taxon>
        <taxon>Actinomycetota</taxon>
        <taxon>Actinomycetes</taxon>
        <taxon>Kitasatosporales</taxon>
        <taxon>Streptomycetaceae</taxon>
        <taxon>Streptomyces</taxon>
    </lineage>
</organism>
<evidence type="ECO:0000313" key="1">
    <source>
        <dbReference type="EMBL" id="GAA3595284.1"/>
    </source>
</evidence>
<dbReference type="Proteomes" id="UP001500707">
    <property type="component" value="Unassembled WGS sequence"/>
</dbReference>
<accession>A0ABP6Z3S5</accession>
<keyword evidence="2" id="KW-1185">Reference proteome</keyword>
<evidence type="ECO:0000313" key="2">
    <source>
        <dbReference type="Proteomes" id="UP001500707"/>
    </source>
</evidence>
<dbReference type="RefSeq" id="WP_346186724.1">
    <property type="nucleotide sequence ID" value="NZ_BAABCE010000037.1"/>
</dbReference>